<dbReference type="Proteomes" id="UP000031737">
    <property type="component" value="Unassembled WGS sequence"/>
</dbReference>
<dbReference type="EMBL" id="AUPL01005586">
    <property type="protein sequence ID" value="ESL06737.1"/>
    <property type="molecule type" value="Genomic_DNA"/>
</dbReference>
<accession>A0A061J0D0</accession>
<gene>
    <name evidence="1" type="ORF">TRSC58_05586</name>
</gene>
<dbReference type="OrthoDB" id="243516at2759"/>
<reference evidence="1 2" key="1">
    <citation type="submission" date="2013-07" db="EMBL/GenBank/DDBJ databases">
        <authorList>
            <person name="Stoco P.H."/>
            <person name="Wagner G."/>
            <person name="Gerber A."/>
            <person name="Zaha A."/>
            <person name="Thompson C."/>
            <person name="Bartholomeu D.C."/>
            <person name="Luckemeyer D.D."/>
            <person name="Bahia D."/>
            <person name="Loreto E."/>
            <person name="Prestes E.B."/>
            <person name="Lima F.M."/>
            <person name="Rodrigues-Luiz G."/>
            <person name="Vallejo G.A."/>
            <person name="Filho J.F."/>
            <person name="Monteiro K.M."/>
            <person name="Tyler K.M."/>
            <person name="de Almeida L.G."/>
            <person name="Ortiz M.F."/>
            <person name="Siervo M.A."/>
            <person name="de Moraes M.H."/>
            <person name="Cunha O.L."/>
            <person name="Mendonca-Neto R."/>
            <person name="Silva R."/>
            <person name="Teixeira S.M."/>
            <person name="Murta S.M."/>
            <person name="Sincero T.C."/>
            <person name="Mendes T.A."/>
            <person name="Urmenyi T.P."/>
            <person name="Silva V.G."/>
            <person name="da Rocha W.D."/>
            <person name="Andersson B."/>
            <person name="Romanha A.J."/>
            <person name="Steindel M."/>
            <person name="de Vasconcelos A.T."/>
            <person name="Grisard E.C."/>
        </authorList>
    </citation>
    <scope>NUCLEOTIDE SEQUENCE [LARGE SCALE GENOMIC DNA]</scope>
    <source>
        <strain evidence="1 2">SC58</strain>
    </source>
</reference>
<proteinExistence type="predicted"/>
<dbReference type="AlphaFoldDB" id="A0A061J0D0"/>
<comment type="caution">
    <text evidence="1">The sequence shown here is derived from an EMBL/GenBank/DDBJ whole genome shotgun (WGS) entry which is preliminary data.</text>
</comment>
<protein>
    <submittedName>
        <fullName evidence="1">Uncharacterized protein</fullName>
    </submittedName>
</protein>
<evidence type="ECO:0000313" key="1">
    <source>
        <dbReference type="EMBL" id="ESL06737.1"/>
    </source>
</evidence>
<keyword evidence="2" id="KW-1185">Reference proteome</keyword>
<sequence>MDIMISSGSIQAAMLSLESSLAPSHSLLIQHSKELTPQQLRVIVECYGIIHNILSYNLKESLDHVSVVQYHHVESIELCYISLRALISRQDSPIRKVAWVHEEAVALLTQKNYIQPLTSSTQESETPPPKGCLVLYLSSIPSTHRPELLAFLTSQKPLFDFLVDPVNGGRCFLCCYTIEAAEHMRRDIAHLHPEYKKYVHYCDYDDLLRAREQTRKG</sequence>
<name>A0A061J0D0_TRYRA</name>
<dbReference type="VEuPathDB" id="TriTrypDB:TRSC58_05586"/>
<organism evidence="1 2">
    <name type="scientific">Trypanosoma rangeli SC58</name>
    <dbReference type="NCBI Taxonomy" id="429131"/>
    <lineage>
        <taxon>Eukaryota</taxon>
        <taxon>Discoba</taxon>
        <taxon>Euglenozoa</taxon>
        <taxon>Kinetoplastea</taxon>
        <taxon>Metakinetoplastina</taxon>
        <taxon>Trypanosomatida</taxon>
        <taxon>Trypanosomatidae</taxon>
        <taxon>Trypanosoma</taxon>
        <taxon>Herpetosoma</taxon>
    </lineage>
</organism>
<evidence type="ECO:0000313" key="2">
    <source>
        <dbReference type="Proteomes" id="UP000031737"/>
    </source>
</evidence>